<accession>A0A084QIW4</accession>
<sequence>MMKPVATRPPVRRELKPPSTSYNPSSTLSKSDITFILPESRPEPGSLQTPHKLTPMIDLEFAEVIRVNTAAVPQPFLEPQAIERWR</sequence>
<dbReference type="HOGENOM" id="CLU_191682_0_0_1"/>
<dbReference type="InParanoid" id="A0A084QIW4"/>
<gene>
    <name evidence="2" type="ORF">S40285_10446</name>
</gene>
<dbReference type="EMBL" id="KL660713">
    <property type="protein sequence ID" value="KFA63899.1"/>
    <property type="molecule type" value="Genomic_DNA"/>
</dbReference>
<name>A0A084QIW4_STAC4</name>
<keyword evidence="3" id="KW-1185">Reference proteome</keyword>
<reference evidence="2 3" key="1">
    <citation type="journal article" date="2014" name="BMC Genomics">
        <title>Comparative genome sequencing reveals chemotype-specific gene clusters in the toxigenic black mold Stachybotrys.</title>
        <authorList>
            <person name="Semeiks J."/>
            <person name="Borek D."/>
            <person name="Otwinowski Z."/>
            <person name="Grishin N.V."/>
        </authorList>
    </citation>
    <scope>NUCLEOTIDE SEQUENCE [LARGE SCALE GENOMIC DNA]</scope>
    <source>
        <strain evidence="2 3">IBT 40285</strain>
    </source>
</reference>
<dbReference type="OrthoDB" id="3513895at2759"/>
<feature type="compositionally biased region" description="Polar residues" evidence="1">
    <location>
        <begin position="18"/>
        <end position="28"/>
    </location>
</feature>
<organism evidence="2 3">
    <name type="scientific">Stachybotrys chlorohalonatus (strain IBT 40285)</name>
    <dbReference type="NCBI Taxonomy" id="1283841"/>
    <lineage>
        <taxon>Eukaryota</taxon>
        <taxon>Fungi</taxon>
        <taxon>Dikarya</taxon>
        <taxon>Ascomycota</taxon>
        <taxon>Pezizomycotina</taxon>
        <taxon>Sordariomycetes</taxon>
        <taxon>Hypocreomycetidae</taxon>
        <taxon>Hypocreales</taxon>
        <taxon>Stachybotryaceae</taxon>
        <taxon>Stachybotrys</taxon>
    </lineage>
</organism>
<dbReference type="Proteomes" id="UP000028524">
    <property type="component" value="Unassembled WGS sequence"/>
</dbReference>
<proteinExistence type="predicted"/>
<dbReference type="AlphaFoldDB" id="A0A084QIW4"/>
<evidence type="ECO:0000313" key="2">
    <source>
        <dbReference type="EMBL" id="KFA63899.1"/>
    </source>
</evidence>
<evidence type="ECO:0000313" key="3">
    <source>
        <dbReference type="Proteomes" id="UP000028524"/>
    </source>
</evidence>
<protein>
    <submittedName>
        <fullName evidence="2">Uncharacterized protein</fullName>
    </submittedName>
</protein>
<feature type="region of interest" description="Disordered" evidence="1">
    <location>
        <begin position="1"/>
        <end position="28"/>
    </location>
</feature>
<evidence type="ECO:0000256" key="1">
    <source>
        <dbReference type="SAM" id="MobiDB-lite"/>
    </source>
</evidence>